<proteinExistence type="predicted"/>
<organism evidence="3 4">
    <name type="scientific">Pararcticibacter amylolyticus</name>
    <dbReference type="NCBI Taxonomy" id="2173175"/>
    <lineage>
        <taxon>Bacteria</taxon>
        <taxon>Pseudomonadati</taxon>
        <taxon>Bacteroidota</taxon>
        <taxon>Sphingobacteriia</taxon>
        <taxon>Sphingobacteriales</taxon>
        <taxon>Sphingobacteriaceae</taxon>
        <taxon>Pararcticibacter</taxon>
    </lineage>
</organism>
<accession>A0A2U2PIY4</accession>
<dbReference type="OrthoDB" id="9768177at2"/>
<evidence type="ECO:0000256" key="1">
    <source>
        <dbReference type="SAM" id="SignalP"/>
    </source>
</evidence>
<evidence type="ECO:0000313" key="4">
    <source>
        <dbReference type="Proteomes" id="UP000245647"/>
    </source>
</evidence>
<dbReference type="Gene3D" id="2.170.130.10">
    <property type="entry name" value="TonB-dependent receptor, plug domain"/>
    <property type="match status" value="1"/>
</dbReference>
<dbReference type="EMBL" id="QEAS01000005">
    <property type="protein sequence ID" value="PWG81355.1"/>
    <property type="molecule type" value="Genomic_DNA"/>
</dbReference>
<dbReference type="InterPro" id="IPR012910">
    <property type="entry name" value="Plug_dom"/>
</dbReference>
<dbReference type="SUPFAM" id="SSF49464">
    <property type="entry name" value="Carboxypeptidase regulatory domain-like"/>
    <property type="match status" value="1"/>
</dbReference>
<gene>
    <name evidence="3" type="ORF">DDR33_07560</name>
</gene>
<dbReference type="AlphaFoldDB" id="A0A2U2PIY4"/>
<feature type="domain" description="TonB-dependent receptor plug" evidence="2">
    <location>
        <begin position="164"/>
        <end position="259"/>
    </location>
</feature>
<comment type="caution">
    <text evidence="3">The sequence shown here is derived from an EMBL/GenBank/DDBJ whole genome shotgun (WGS) entry which is preliminary data.</text>
</comment>
<dbReference type="InterPro" id="IPR008969">
    <property type="entry name" value="CarboxyPept-like_regulatory"/>
</dbReference>
<reference evidence="3 4" key="1">
    <citation type="submission" date="2018-04" db="EMBL/GenBank/DDBJ databases">
        <title>Pedobacter chongqingensis sp. nov., isolated from a rottenly hemp rope.</title>
        <authorList>
            <person name="Cai Y."/>
        </authorList>
    </citation>
    <scope>NUCLEOTIDE SEQUENCE [LARGE SCALE GENOMIC DNA]</scope>
    <source>
        <strain evidence="3 4">FJ4-8</strain>
    </source>
</reference>
<protein>
    <submittedName>
        <fullName evidence="3">SusC/RagA family TonB-linked outer membrane protein</fullName>
    </submittedName>
</protein>
<feature type="signal peptide" evidence="1">
    <location>
        <begin position="1"/>
        <end position="25"/>
    </location>
</feature>
<dbReference type="InterPro" id="IPR023996">
    <property type="entry name" value="TonB-dep_OMP_SusC/RagA"/>
</dbReference>
<name>A0A2U2PIY4_9SPHI</name>
<dbReference type="Pfam" id="PF07715">
    <property type="entry name" value="Plug"/>
    <property type="match status" value="1"/>
</dbReference>
<dbReference type="Proteomes" id="UP000245647">
    <property type="component" value="Unassembled WGS sequence"/>
</dbReference>
<dbReference type="InterPro" id="IPR037066">
    <property type="entry name" value="Plug_dom_sf"/>
</dbReference>
<keyword evidence="1" id="KW-0732">Signal</keyword>
<keyword evidence="4" id="KW-1185">Reference proteome</keyword>
<feature type="chain" id="PRO_5015594094" evidence="1">
    <location>
        <begin position="26"/>
        <end position="1035"/>
    </location>
</feature>
<dbReference type="NCBIfam" id="TIGR04056">
    <property type="entry name" value="OMP_RagA_SusC"/>
    <property type="match status" value="1"/>
</dbReference>
<dbReference type="SUPFAM" id="SSF56935">
    <property type="entry name" value="Porins"/>
    <property type="match status" value="1"/>
</dbReference>
<sequence length="1035" mass="115629">MLNRYLKKCICGMLLLLCHVYVAQAQSVPTGLSGQDLRAKHVIKGTVLDEFGKPLVNAIVKFSEGKTSVVTDNSGSFEINESGEDETIIVEHPDYIARKLRFKRDVPVLVRMDESYLKTPDKVQVLYNVRNTNELTGAVTSIYNKQLTSTPTPLYLNALTGRLAGFYTQEVSGFRSARTTSITVNDLAGTLPNEATRYASGISDNSEINFSLRGQAPVTIIDGVQRDIYSIDPEQIESVTVLKDALSTLLLGQKSSRGVLQVITKKGIAGPPRISFTAQTGFQKALKTPEPLNAHQYAYLYNEALLNSNLPAAYSAEAFEAYRNGSSPYIYPDVNWYNTILKDNSPISKYSLNVNGGLKNARYALALSYMNQQGMFKSADQFDYKTNLEQNRYLLNSNIDVDVSRDFTIGLQVFGRIQEGRQPGAGVTEILNRLYRTPNNAYPIFNQNGSYGGSSDYIANLYQQAMGSGYLLDNGRDLMANLDLHYKFDHWLPGLFARAKVNFSSLSSTVVNRAFVQPVYDVSLDAGGNPSYTRFGSISDQPNSMNATSTAQQFYVQGALGYNFSTEGHSGSAMLFADQQSSTYQYDLPGKYTNIAATVNYSYSHKYFAEAAVNYAGFDRFEPGHQYGVFYAAGLGWDIAQENFFKDNLSWIEQFKLRGTFGKTGNSNENSLGYFSWRGAFGQDGTNSYPTSTNYSPIYGLIERNMANVHATWEKAHKLNIGMDLQALKYFTLNADYFRDTYYDLLQQRGSTTEIIGLAYPNENVGKNLYTGQELTLTYKNSINKFNYFITANASRLRTRVLYMDELQQRYAWNRRTGMPVGQTFGYLADGLIQTQEEANRAPLLAGTVVYPGDVKLVDLNDDGVIDQFDQTALGNTKPQINYGATLGFNVAGFDFSVLVQGVRNRTYQQTDYSFGNEGKDQGYSYMLGRWTPATGATATYPRLTVGFNANNTPFLNNSSFWTHSGEYFRIRNIDVGYTLPYRITRRLRVAGLRVFANAQNLFTETAYERLDPEVYSNAAYPIQRTINAGVNIKL</sequence>
<evidence type="ECO:0000259" key="2">
    <source>
        <dbReference type="Pfam" id="PF07715"/>
    </source>
</evidence>
<dbReference type="Gene3D" id="2.60.40.1120">
    <property type="entry name" value="Carboxypeptidase-like, regulatory domain"/>
    <property type="match status" value="1"/>
</dbReference>
<evidence type="ECO:0000313" key="3">
    <source>
        <dbReference type="EMBL" id="PWG81355.1"/>
    </source>
</evidence>